<dbReference type="PANTHER" id="PTHR24412:SF497">
    <property type="entry name" value="KELCH-LIKE PROTEIN 18"/>
    <property type="match status" value="1"/>
</dbReference>
<evidence type="ECO:0000256" key="2">
    <source>
        <dbReference type="ARBA" id="ARBA00022729"/>
    </source>
</evidence>
<dbReference type="Gene3D" id="2.130.10.80">
    <property type="entry name" value="Galactose oxidase/kelch, beta-propeller"/>
    <property type="match status" value="3"/>
</dbReference>
<dbReference type="SMART" id="SM00612">
    <property type="entry name" value="Kelch"/>
    <property type="match status" value="5"/>
</dbReference>
<evidence type="ECO:0000313" key="4">
    <source>
        <dbReference type="EMBL" id="ATB29967.1"/>
    </source>
</evidence>
<dbReference type="InterPro" id="IPR013517">
    <property type="entry name" value="FG-GAP"/>
</dbReference>
<dbReference type="Pfam" id="PF13517">
    <property type="entry name" value="FG-GAP_3"/>
    <property type="match status" value="2"/>
</dbReference>
<proteinExistence type="predicted"/>
<dbReference type="InterPro" id="IPR015915">
    <property type="entry name" value="Kelch-typ_b-propeller"/>
</dbReference>
<evidence type="ECO:0000256" key="3">
    <source>
        <dbReference type="ARBA" id="ARBA00022737"/>
    </source>
</evidence>
<dbReference type="PANTHER" id="PTHR24412">
    <property type="entry name" value="KELCH PROTEIN"/>
    <property type="match status" value="1"/>
</dbReference>
<dbReference type="Gene3D" id="2.120.10.80">
    <property type="entry name" value="Kelch-type beta propeller"/>
    <property type="match status" value="1"/>
</dbReference>
<keyword evidence="3" id="KW-0677">Repeat</keyword>
<dbReference type="InterPro" id="IPR037293">
    <property type="entry name" value="Gal_Oxidase_central_sf"/>
</dbReference>
<evidence type="ECO:0008006" key="6">
    <source>
        <dbReference type="Google" id="ProtNLM"/>
    </source>
</evidence>
<dbReference type="Pfam" id="PF01344">
    <property type="entry name" value="Kelch_1"/>
    <property type="match status" value="2"/>
</dbReference>
<reference evidence="4 5" key="1">
    <citation type="submission" date="2017-06" db="EMBL/GenBank/DDBJ databases">
        <authorList>
            <person name="Kim H.J."/>
            <person name="Triplett B.A."/>
        </authorList>
    </citation>
    <scope>NUCLEOTIDE SEQUENCE [LARGE SCALE GENOMIC DNA]</scope>
    <source>
        <strain evidence="4 5">DSM 14713</strain>
    </source>
</reference>
<dbReference type="EMBL" id="CP022163">
    <property type="protein sequence ID" value="ATB29967.1"/>
    <property type="molecule type" value="Genomic_DNA"/>
</dbReference>
<accession>A0A250IFM2</accession>
<keyword evidence="1" id="KW-0880">Kelch repeat</keyword>
<dbReference type="KEGG" id="mbd:MEBOL_003422"/>
<dbReference type="SUPFAM" id="SSF69318">
    <property type="entry name" value="Integrin alpha N-terminal domain"/>
    <property type="match status" value="1"/>
</dbReference>
<dbReference type="Gene3D" id="2.60.40.10">
    <property type="entry name" value="Immunoglobulins"/>
    <property type="match status" value="1"/>
</dbReference>
<dbReference type="AlphaFoldDB" id="A0A250IFM2"/>
<gene>
    <name evidence="4" type="ORF">MEBOL_003422</name>
</gene>
<dbReference type="InterPro" id="IPR006652">
    <property type="entry name" value="Kelch_1"/>
</dbReference>
<protein>
    <recommendedName>
        <fullName evidence="6">CARDB domain-containing protein</fullName>
    </recommendedName>
</protein>
<dbReference type="PROSITE" id="PS51257">
    <property type="entry name" value="PROKAR_LIPOPROTEIN"/>
    <property type="match status" value="1"/>
</dbReference>
<name>A0A250IFM2_9BACT</name>
<dbReference type="Proteomes" id="UP000217289">
    <property type="component" value="Chromosome"/>
</dbReference>
<dbReference type="InterPro" id="IPR028994">
    <property type="entry name" value="Integrin_alpha_N"/>
</dbReference>
<dbReference type="InterPro" id="IPR013783">
    <property type="entry name" value="Ig-like_fold"/>
</dbReference>
<evidence type="ECO:0000256" key="1">
    <source>
        <dbReference type="ARBA" id="ARBA00022441"/>
    </source>
</evidence>
<sequence>MDEKSIIQGIIRGGLVGLLLAGCGRTASLDSGAPGLQDAALVSRCEARPPPKAHFEPELEWAWTGSAVFPKHINVMMTPVVVDTNADGVPDVVFNSYEGENYVSNGILRAIDGATGRDLWAVTDERYRVRGASNIAAGDLDGDGRVEICTVPESSQGLLCFEHDGTFKFRTPPPGNNWGGPSMADLDGDGQVELINGHAVFTSTGALKWLGADGTGGHTTGPISFAADIDQDGVLEVINGRSIYRAHGQLKCSNSTIGHGLSGVGNFDADPQGEVVVVWSGYVSLLDDDCKLLWTTAIPGGGAGGAPTIADFDGDGQPEVGVAGTDRYIVFETQGGVKWTSPTRDYSSNRTSSAAFDFEGDGKAEVLYADELRLRIHDGATGAVRLEVPHSSCTSYENPVVADVDGDGNAELLVAQNTTCGMGFHGGLRLYREREDGWVNTRGLWNQHAYSVTHINDDGTIPPYSVTPWTRGFNAFRSNSQGTATLTPFAAPDVKVVSEVLSSCDSTTFALTLSAHVRNDGDASASAGLPVAFYQGEPGAGGKLLGTVPVPTRLAPGSVVRVELRLPTAPGLRAKVWAVADDDGTGHGRERECDERNNSAANEVSLQCAPSSAGRWTLTSDMRQPHLQPTATVLDDGRVLVTGGFDTSSELYDPALGTWSSTGAMLTHHRGHTATRLSDGRVLLVGGGQGAAPLVGAELYMPSRGEWRKAGVVHKLRYHHTATALPGGQVLVVGGMSAEYGGETLASAELYDPATNTWSLAGALGMPRGHHTASLLGDGTVLVVGGIDAEGRPLASAELFIPATGGFTSVPGPHLGLAHHTATVLADGRVLVMGEGDAEVYEPATRTWSAAGTPRAPRRAHIASLLPNGKVLVAGGYHESSGILTTAELYDPVSGLWSNTAPMRVDRYLSAAVLLNDGTVLVMGGVSNTTPSSAEYYTP</sequence>
<organism evidence="4 5">
    <name type="scientific">Melittangium boletus DSM 14713</name>
    <dbReference type="NCBI Taxonomy" id="1294270"/>
    <lineage>
        <taxon>Bacteria</taxon>
        <taxon>Pseudomonadati</taxon>
        <taxon>Myxococcota</taxon>
        <taxon>Myxococcia</taxon>
        <taxon>Myxococcales</taxon>
        <taxon>Cystobacterineae</taxon>
        <taxon>Archangiaceae</taxon>
        <taxon>Melittangium</taxon>
    </lineage>
</organism>
<keyword evidence="5" id="KW-1185">Reference proteome</keyword>
<evidence type="ECO:0000313" key="5">
    <source>
        <dbReference type="Proteomes" id="UP000217289"/>
    </source>
</evidence>
<dbReference type="SUPFAM" id="SSF117281">
    <property type="entry name" value="Kelch motif"/>
    <property type="match status" value="2"/>
</dbReference>
<keyword evidence="2" id="KW-0732">Signal</keyword>